<proteinExistence type="predicted"/>
<dbReference type="SUPFAM" id="SSF56784">
    <property type="entry name" value="HAD-like"/>
    <property type="match status" value="1"/>
</dbReference>
<sequence>MPAIKMITIDLDGTLLRSDGSVSDRTVRTLQAARDKGVVVAIATGRMYQTARPYGERLGLGDSPLLLFAGGLIETLESKKILFQQVIPREWAQELADLARRRGWQLQTYIDDVLRAARDDEWIRDYERITHSKACICGDDFYHVQGDCNKLLSRGGHDDLVARKALIEKTFPGRFNVLFSAPTFLEIMPQGVDKGEGIRRLGELYGIGTDEIMALGDSQNDLDMLKAAGFPVAMANAAEEVKAAAAYVTASNDDDGVAAAVEKFVL</sequence>
<dbReference type="Gene3D" id="3.40.50.1000">
    <property type="entry name" value="HAD superfamily/HAD-like"/>
    <property type="match status" value="1"/>
</dbReference>
<dbReference type="SFLD" id="SFLDG01140">
    <property type="entry name" value="C2.B:_Phosphomannomutase_and_P"/>
    <property type="match status" value="1"/>
</dbReference>
<reference evidence="1 2" key="1">
    <citation type="submission" date="2020-04" db="EMBL/GenBank/DDBJ databases">
        <authorList>
            <person name="Hitch T.C.A."/>
            <person name="Wylensek D."/>
            <person name="Clavel T."/>
        </authorList>
    </citation>
    <scope>NUCLEOTIDE SEQUENCE [LARGE SCALE GENOMIC DNA]</scope>
    <source>
        <strain evidence="1 2">WCA-386-APC-2A</strain>
    </source>
</reference>
<dbReference type="SFLD" id="SFLDS00003">
    <property type="entry name" value="Haloacid_Dehalogenase"/>
    <property type="match status" value="1"/>
</dbReference>
<dbReference type="InterPro" id="IPR006379">
    <property type="entry name" value="HAD-SF_hydro_IIB"/>
</dbReference>
<evidence type="ECO:0000313" key="1">
    <source>
        <dbReference type="EMBL" id="NMK39977.1"/>
    </source>
</evidence>
<dbReference type="PANTHER" id="PTHR10000:SF8">
    <property type="entry name" value="HAD SUPERFAMILY HYDROLASE-LIKE, TYPE 3"/>
    <property type="match status" value="1"/>
</dbReference>
<dbReference type="InterPro" id="IPR036412">
    <property type="entry name" value="HAD-like_sf"/>
</dbReference>
<dbReference type="PANTHER" id="PTHR10000">
    <property type="entry name" value="PHOSPHOSERINE PHOSPHATASE"/>
    <property type="match status" value="1"/>
</dbReference>
<keyword evidence="1" id="KW-0378">Hydrolase</keyword>
<dbReference type="InterPro" id="IPR000150">
    <property type="entry name" value="Cof"/>
</dbReference>
<dbReference type="Proteomes" id="UP000536773">
    <property type="component" value="Unassembled WGS sequence"/>
</dbReference>
<organism evidence="1 2">
    <name type="scientific">Megasphaera elsdenii</name>
    <dbReference type="NCBI Taxonomy" id="907"/>
    <lineage>
        <taxon>Bacteria</taxon>
        <taxon>Bacillati</taxon>
        <taxon>Bacillota</taxon>
        <taxon>Negativicutes</taxon>
        <taxon>Veillonellales</taxon>
        <taxon>Veillonellaceae</taxon>
        <taxon>Megasphaera</taxon>
    </lineage>
</organism>
<dbReference type="GO" id="GO:0005829">
    <property type="term" value="C:cytosol"/>
    <property type="evidence" value="ECO:0007669"/>
    <property type="project" value="TreeGrafter"/>
</dbReference>
<dbReference type="NCBIfam" id="TIGR00099">
    <property type="entry name" value="Cof-subfamily"/>
    <property type="match status" value="1"/>
</dbReference>
<dbReference type="CDD" id="cd07516">
    <property type="entry name" value="HAD_Pase"/>
    <property type="match status" value="1"/>
</dbReference>
<dbReference type="AlphaFoldDB" id="A0A1M6M7T8"/>
<dbReference type="SFLD" id="SFLDG01144">
    <property type="entry name" value="C2.B.4:_PGP_Like"/>
    <property type="match status" value="1"/>
</dbReference>
<name>A0A1M6M7T8_MEGEL</name>
<gene>
    <name evidence="1" type="ORF">HG933_11500</name>
</gene>
<dbReference type="Pfam" id="PF08282">
    <property type="entry name" value="Hydrolase_3"/>
    <property type="match status" value="1"/>
</dbReference>
<dbReference type="PROSITE" id="PS01229">
    <property type="entry name" value="COF_2"/>
    <property type="match status" value="1"/>
</dbReference>
<dbReference type="GeneID" id="97491119"/>
<dbReference type="RefSeq" id="WP_014015156.1">
    <property type="nucleotide sequence ID" value="NZ_AP031433.1"/>
</dbReference>
<protein>
    <submittedName>
        <fullName evidence="1">Cof-type HAD-IIB family hydrolase</fullName>
    </submittedName>
</protein>
<dbReference type="GO" id="GO:0016791">
    <property type="term" value="F:phosphatase activity"/>
    <property type="evidence" value="ECO:0007669"/>
    <property type="project" value="UniProtKB-ARBA"/>
</dbReference>
<accession>A0A1M6M7T8</accession>
<dbReference type="GO" id="GO:0000287">
    <property type="term" value="F:magnesium ion binding"/>
    <property type="evidence" value="ECO:0007669"/>
    <property type="project" value="TreeGrafter"/>
</dbReference>
<dbReference type="Gene3D" id="3.30.1240.10">
    <property type="match status" value="1"/>
</dbReference>
<evidence type="ECO:0000313" key="2">
    <source>
        <dbReference type="Proteomes" id="UP000536773"/>
    </source>
</evidence>
<comment type="caution">
    <text evidence="1">The sequence shown here is derived from an EMBL/GenBank/DDBJ whole genome shotgun (WGS) entry which is preliminary data.</text>
</comment>
<dbReference type="EMBL" id="JABBJH010000028">
    <property type="protein sequence ID" value="NMK39977.1"/>
    <property type="molecule type" value="Genomic_DNA"/>
</dbReference>
<dbReference type="NCBIfam" id="TIGR01484">
    <property type="entry name" value="HAD-SF-IIB"/>
    <property type="match status" value="1"/>
</dbReference>
<dbReference type="InterPro" id="IPR023214">
    <property type="entry name" value="HAD_sf"/>
</dbReference>